<evidence type="ECO:0000256" key="1">
    <source>
        <dbReference type="ARBA" id="ARBA00004926"/>
    </source>
</evidence>
<dbReference type="GO" id="GO:0005829">
    <property type="term" value="C:cytosol"/>
    <property type="evidence" value="ECO:0007669"/>
    <property type="project" value="TreeGrafter"/>
</dbReference>
<name>A0A830F047_9EURY</name>
<evidence type="ECO:0000313" key="8">
    <source>
        <dbReference type="EMBL" id="GGL47826.1"/>
    </source>
</evidence>
<feature type="active site" description="Proton donor" evidence="7">
    <location>
        <position position="273"/>
    </location>
</feature>
<evidence type="ECO:0000256" key="3">
    <source>
        <dbReference type="ARBA" id="ARBA00022432"/>
    </source>
</evidence>
<comment type="catalytic activity">
    <reaction evidence="6 7">
        <text>alpha-D-glucose 6-phosphate = beta-D-fructose 6-phosphate</text>
        <dbReference type="Rhea" id="RHEA:11816"/>
        <dbReference type="ChEBI" id="CHEBI:57634"/>
        <dbReference type="ChEBI" id="CHEBI:58225"/>
        <dbReference type="EC" id="5.3.1.9"/>
    </reaction>
</comment>
<dbReference type="InterPro" id="IPR001672">
    <property type="entry name" value="G6P_Isomerase"/>
</dbReference>
<evidence type="ECO:0000256" key="5">
    <source>
        <dbReference type="ARBA" id="ARBA00023235"/>
    </source>
</evidence>
<dbReference type="RefSeq" id="WP_188975053.1">
    <property type="nucleotide sequence ID" value="NZ_BMPG01000001.1"/>
</dbReference>
<dbReference type="UniPathway" id="UPA00109">
    <property type="reaction ID" value="UER00181"/>
</dbReference>
<dbReference type="Proteomes" id="UP000607197">
    <property type="component" value="Unassembled WGS sequence"/>
</dbReference>
<dbReference type="GO" id="GO:0051156">
    <property type="term" value="P:glucose 6-phosphate metabolic process"/>
    <property type="evidence" value="ECO:0007669"/>
    <property type="project" value="TreeGrafter"/>
</dbReference>
<accession>A0A830F047</accession>
<dbReference type="PROSITE" id="PS00174">
    <property type="entry name" value="P_GLUCOSE_ISOMERASE_2"/>
    <property type="match status" value="1"/>
</dbReference>
<dbReference type="GO" id="GO:0097367">
    <property type="term" value="F:carbohydrate derivative binding"/>
    <property type="evidence" value="ECO:0007669"/>
    <property type="project" value="InterPro"/>
</dbReference>
<keyword evidence="7" id="KW-0963">Cytoplasm</keyword>
<dbReference type="OrthoDB" id="168618at2157"/>
<comment type="similarity">
    <text evidence="2 7">Belongs to the GPI family.</text>
</comment>
<evidence type="ECO:0000256" key="4">
    <source>
        <dbReference type="ARBA" id="ARBA00023152"/>
    </source>
</evidence>
<comment type="pathway">
    <text evidence="7">Carbohydrate biosynthesis; gluconeogenesis.</text>
</comment>
<gene>
    <name evidence="7" type="primary">pgi</name>
    <name evidence="8" type="ORF">GCM10009039_02580</name>
</gene>
<evidence type="ECO:0000256" key="7">
    <source>
        <dbReference type="HAMAP-Rule" id="MF_00473"/>
    </source>
</evidence>
<dbReference type="PRINTS" id="PR00662">
    <property type="entry name" value="G6PISOMERASE"/>
</dbReference>
<dbReference type="GO" id="GO:0006096">
    <property type="term" value="P:glycolytic process"/>
    <property type="evidence" value="ECO:0007669"/>
    <property type="project" value="UniProtKB-UniRule"/>
</dbReference>
<feature type="active site" evidence="7">
    <location>
        <position position="405"/>
    </location>
</feature>
<dbReference type="PROSITE" id="PS00765">
    <property type="entry name" value="P_GLUCOSE_ISOMERASE_1"/>
    <property type="match status" value="1"/>
</dbReference>
<dbReference type="Pfam" id="PF00342">
    <property type="entry name" value="PGI"/>
    <property type="match status" value="1"/>
</dbReference>
<keyword evidence="3 7" id="KW-0312">Gluconeogenesis</keyword>
<dbReference type="GO" id="GO:0004347">
    <property type="term" value="F:glucose-6-phosphate isomerase activity"/>
    <property type="evidence" value="ECO:0007669"/>
    <property type="project" value="UniProtKB-UniRule"/>
</dbReference>
<dbReference type="GO" id="GO:0048029">
    <property type="term" value="F:monosaccharide binding"/>
    <property type="evidence" value="ECO:0007669"/>
    <property type="project" value="TreeGrafter"/>
</dbReference>
<keyword evidence="4 7" id="KW-0324">Glycolysis</keyword>
<proteinExistence type="inferred from homology"/>
<evidence type="ECO:0000313" key="9">
    <source>
        <dbReference type="Proteomes" id="UP000607197"/>
    </source>
</evidence>
<dbReference type="InterPro" id="IPR018189">
    <property type="entry name" value="Phosphoglucose_isomerase_CS"/>
</dbReference>
<dbReference type="PROSITE" id="PS51463">
    <property type="entry name" value="P_GLUCOSE_ISOMERASE_3"/>
    <property type="match status" value="1"/>
</dbReference>
<evidence type="ECO:0000256" key="6">
    <source>
        <dbReference type="ARBA" id="ARBA00029321"/>
    </source>
</evidence>
<dbReference type="PANTHER" id="PTHR11469:SF1">
    <property type="entry name" value="GLUCOSE-6-PHOSPHATE ISOMERASE"/>
    <property type="match status" value="1"/>
</dbReference>
<dbReference type="InterPro" id="IPR035476">
    <property type="entry name" value="SIS_PGI_1"/>
</dbReference>
<reference evidence="8" key="2">
    <citation type="submission" date="2020-09" db="EMBL/GenBank/DDBJ databases">
        <authorList>
            <person name="Sun Q."/>
            <person name="Ohkuma M."/>
        </authorList>
    </citation>
    <scope>NUCLEOTIDE SEQUENCE</scope>
    <source>
        <strain evidence="8">JCM 19596</strain>
    </source>
</reference>
<reference evidence="8" key="1">
    <citation type="journal article" date="2014" name="Int. J. Syst. Evol. Microbiol.">
        <title>Complete genome sequence of Corynebacterium casei LMG S-19264T (=DSM 44701T), isolated from a smear-ripened cheese.</title>
        <authorList>
            <consortium name="US DOE Joint Genome Institute (JGI-PGF)"/>
            <person name="Walter F."/>
            <person name="Albersmeier A."/>
            <person name="Kalinowski J."/>
            <person name="Ruckert C."/>
        </authorList>
    </citation>
    <scope>NUCLEOTIDE SEQUENCE</scope>
    <source>
        <strain evidence="8">JCM 19596</strain>
    </source>
</reference>
<sequence length="427" mass="44095">MDLDVGNALAAVAEPGVPRDALERLDDRVAAAHERIERGVANGEFGYASLNLPETADTAAVETAADRIGDVDHVILVGIGGSALGAATLADALAGPDAAELHVLDNVDPAAVERTLDRIDLASAAVNVVSQSGTTAETLANFLVVRDAMADAGVDWTDRTVVTTGDAGNLRDLADAHDLPSVSVPDGVPGRFSVLSTVGLLPAALLGVDTDGLLAGASAAREKLGPSLFDSPAYAYGALAYALDVRGASMDVMMPYAEGLETFAEWFAQLWAESLGKDGLGQTPVRALGATDQHSQLQLYRAGPHDKLVTFVGVDDRPDVPIPSADLEGLDYLSGASLGGLLDAELDATEASLAAAGVPNLRVQLDAVDAESVGELLFSMEAACVLAGELYGVETFDQPAVEWGKEAARGLLRGDRTLDEGDSLEVE</sequence>
<dbReference type="EC" id="5.3.1.9" evidence="7"/>
<evidence type="ECO:0000256" key="2">
    <source>
        <dbReference type="ARBA" id="ARBA00006604"/>
    </source>
</evidence>
<protein>
    <recommendedName>
        <fullName evidence="7">Probable glucose-6-phosphate isomerase</fullName>
        <shortName evidence="7">GPI</shortName>
        <ecNumber evidence="7">5.3.1.9</ecNumber>
    </recommendedName>
    <alternativeName>
        <fullName evidence="7">Phosphoglucose isomerase</fullName>
        <shortName evidence="7">PGI</shortName>
    </alternativeName>
    <alternativeName>
        <fullName evidence="7">Phosphohexose isomerase</fullName>
        <shortName evidence="7">PHI</shortName>
    </alternativeName>
</protein>
<dbReference type="InterPro" id="IPR046348">
    <property type="entry name" value="SIS_dom_sf"/>
</dbReference>
<dbReference type="HAMAP" id="MF_00473">
    <property type="entry name" value="G6P_isomerase"/>
    <property type="match status" value="1"/>
</dbReference>
<dbReference type="Gene3D" id="3.40.50.10490">
    <property type="entry name" value="Glucose-6-phosphate isomerase like protein, domain 1"/>
    <property type="match status" value="2"/>
</dbReference>
<organism evidence="8 9">
    <name type="scientific">Halocalculus aciditolerans</name>
    <dbReference type="NCBI Taxonomy" id="1383812"/>
    <lineage>
        <taxon>Archaea</taxon>
        <taxon>Methanobacteriati</taxon>
        <taxon>Methanobacteriota</taxon>
        <taxon>Stenosarchaea group</taxon>
        <taxon>Halobacteria</taxon>
        <taxon>Halobacteriales</taxon>
        <taxon>Halobacteriaceae</taxon>
        <taxon>Halocalculus</taxon>
    </lineage>
</organism>
<dbReference type="CDD" id="cd05016">
    <property type="entry name" value="SIS_PGI_2"/>
    <property type="match status" value="1"/>
</dbReference>
<dbReference type="UniPathway" id="UPA00138"/>
<keyword evidence="5 7" id="KW-0413">Isomerase</keyword>
<dbReference type="CDD" id="cd05015">
    <property type="entry name" value="SIS_PGI_1"/>
    <property type="match status" value="1"/>
</dbReference>
<dbReference type="EMBL" id="BMPG01000001">
    <property type="protein sequence ID" value="GGL47826.1"/>
    <property type="molecule type" value="Genomic_DNA"/>
</dbReference>
<dbReference type="InterPro" id="IPR035482">
    <property type="entry name" value="SIS_PGI_2"/>
</dbReference>
<dbReference type="PANTHER" id="PTHR11469">
    <property type="entry name" value="GLUCOSE-6-PHOSPHATE ISOMERASE"/>
    <property type="match status" value="1"/>
</dbReference>
<comment type="subcellular location">
    <subcellularLocation>
        <location evidence="7">Cytoplasm</location>
    </subcellularLocation>
</comment>
<comment type="function">
    <text evidence="7">Catalyzes the reversible isomerization of glucose-6-phosphate to fructose-6-phosphate.</text>
</comment>
<dbReference type="GO" id="GO:0006094">
    <property type="term" value="P:gluconeogenesis"/>
    <property type="evidence" value="ECO:0007669"/>
    <property type="project" value="UniProtKB-UniRule"/>
</dbReference>
<dbReference type="SUPFAM" id="SSF53697">
    <property type="entry name" value="SIS domain"/>
    <property type="match status" value="1"/>
</dbReference>
<keyword evidence="9" id="KW-1185">Reference proteome</keyword>
<comment type="caution">
    <text evidence="8">The sequence shown here is derived from an EMBL/GenBank/DDBJ whole genome shotgun (WGS) entry which is preliminary data.</text>
</comment>
<feature type="active site" evidence="7">
    <location>
        <position position="294"/>
    </location>
</feature>
<dbReference type="AlphaFoldDB" id="A0A830F047"/>
<comment type="pathway">
    <text evidence="1 7">Carbohydrate degradation; glycolysis; D-glyceraldehyde 3-phosphate and glycerone phosphate from D-glucose: step 2/4.</text>
</comment>